<comment type="caution">
    <text evidence="2">The sequence shown here is derived from an EMBL/GenBank/DDBJ whole genome shotgun (WGS) entry which is preliminary data.</text>
</comment>
<evidence type="ECO:0000256" key="1">
    <source>
        <dbReference type="SAM" id="MobiDB-lite"/>
    </source>
</evidence>
<name>A0A9D3XFC2_9SAUR</name>
<keyword evidence="3" id="KW-1185">Reference proteome</keyword>
<evidence type="ECO:0000313" key="2">
    <source>
        <dbReference type="EMBL" id="KAH1178622.1"/>
    </source>
</evidence>
<gene>
    <name evidence="2" type="ORF">KIL84_012324</name>
</gene>
<evidence type="ECO:0000313" key="3">
    <source>
        <dbReference type="Proteomes" id="UP000827986"/>
    </source>
</evidence>
<reference evidence="2" key="1">
    <citation type="submission" date="2021-09" db="EMBL/GenBank/DDBJ databases">
        <title>The genome of Mauremys mutica provides insights into the evolution of semi-aquatic lifestyle.</title>
        <authorList>
            <person name="Gong S."/>
            <person name="Gao Y."/>
        </authorList>
    </citation>
    <scope>NUCLEOTIDE SEQUENCE</scope>
    <source>
        <strain evidence="2">MM-2020</strain>
        <tissue evidence="2">Muscle</tissue>
    </source>
</reference>
<dbReference type="AlphaFoldDB" id="A0A9D3XFC2"/>
<feature type="region of interest" description="Disordered" evidence="1">
    <location>
        <begin position="54"/>
        <end position="80"/>
    </location>
</feature>
<proteinExistence type="predicted"/>
<dbReference type="Proteomes" id="UP000827986">
    <property type="component" value="Unassembled WGS sequence"/>
</dbReference>
<sequence>MQSVQGPSVIDYRLVDQSATQCFFFLYQCLHMQAPTPCPWSYVQGNARLQLPRGKPQVGRTHCPGSASPQCPSRGASASAQPWGALANGALAEVKCSTGAGEET</sequence>
<dbReference type="EMBL" id="JAHDVG010000474">
    <property type="protein sequence ID" value="KAH1178622.1"/>
    <property type="molecule type" value="Genomic_DNA"/>
</dbReference>
<accession>A0A9D3XFC2</accession>
<protein>
    <submittedName>
        <fullName evidence="2">Uncharacterized protein</fullName>
    </submittedName>
</protein>
<organism evidence="2 3">
    <name type="scientific">Mauremys mutica</name>
    <name type="common">yellowpond turtle</name>
    <dbReference type="NCBI Taxonomy" id="74926"/>
    <lineage>
        <taxon>Eukaryota</taxon>
        <taxon>Metazoa</taxon>
        <taxon>Chordata</taxon>
        <taxon>Craniata</taxon>
        <taxon>Vertebrata</taxon>
        <taxon>Euteleostomi</taxon>
        <taxon>Archelosauria</taxon>
        <taxon>Testudinata</taxon>
        <taxon>Testudines</taxon>
        <taxon>Cryptodira</taxon>
        <taxon>Durocryptodira</taxon>
        <taxon>Testudinoidea</taxon>
        <taxon>Geoemydidae</taxon>
        <taxon>Geoemydinae</taxon>
        <taxon>Mauremys</taxon>
    </lineage>
</organism>
<feature type="compositionally biased region" description="Polar residues" evidence="1">
    <location>
        <begin position="67"/>
        <end position="80"/>
    </location>
</feature>